<dbReference type="EMBL" id="LWQT01000077">
    <property type="protein sequence ID" value="OAN48110.1"/>
    <property type="molecule type" value="Genomic_DNA"/>
</dbReference>
<comment type="caution">
    <text evidence="1">The sequence shown here is derived from an EMBL/GenBank/DDBJ whole genome shotgun (WGS) entry which is preliminary data.</text>
</comment>
<dbReference type="STRING" id="1285242.A6A04_04970"/>
<evidence type="ECO:0000313" key="2">
    <source>
        <dbReference type="Proteomes" id="UP000078428"/>
    </source>
</evidence>
<organism evidence="1 2">
    <name type="scientific">Paramagnetospirillum marisnigri</name>
    <dbReference type="NCBI Taxonomy" id="1285242"/>
    <lineage>
        <taxon>Bacteria</taxon>
        <taxon>Pseudomonadati</taxon>
        <taxon>Pseudomonadota</taxon>
        <taxon>Alphaproteobacteria</taxon>
        <taxon>Rhodospirillales</taxon>
        <taxon>Magnetospirillaceae</taxon>
        <taxon>Paramagnetospirillum</taxon>
    </lineage>
</organism>
<dbReference type="OrthoDB" id="437665at2"/>
<dbReference type="Gene3D" id="3.90.190.10">
    <property type="entry name" value="Protein tyrosine phosphatase superfamily"/>
    <property type="match status" value="1"/>
</dbReference>
<dbReference type="Proteomes" id="UP000078428">
    <property type="component" value="Unassembled WGS sequence"/>
</dbReference>
<accession>A0A178MHJ8</accession>
<reference evidence="1 2" key="1">
    <citation type="submission" date="2016-04" db="EMBL/GenBank/DDBJ databases">
        <title>Draft genome sequence of freshwater magnetotactic bacteria Magnetospirillum marisnigri SP-1 and Magnetospirillum moscoviense BB-1.</title>
        <authorList>
            <person name="Koziaeva V."/>
            <person name="Dziuba M.V."/>
            <person name="Ivanov T.M."/>
            <person name="Kuznetsov B."/>
            <person name="Grouzdev D.S."/>
        </authorList>
    </citation>
    <scope>NUCLEOTIDE SEQUENCE [LARGE SCALE GENOMIC DNA]</scope>
    <source>
        <strain evidence="1 2">SP-1</strain>
    </source>
</reference>
<dbReference type="InterPro" id="IPR029021">
    <property type="entry name" value="Prot-tyrosine_phosphatase-like"/>
</dbReference>
<dbReference type="SUPFAM" id="SSF52799">
    <property type="entry name" value="(Phosphotyrosine protein) phosphatases II"/>
    <property type="match status" value="1"/>
</dbReference>
<dbReference type="PROSITE" id="PS00383">
    <property type="entry name" value="TYR_PHOSPHATASE_1"/>
    <property type="match status" value="1"/>
</dbReference>
<proteinExistence type="predicted"/>
<protein>
    <submittedName>
        <fullName evidence="1">Protein-tyrosine-phosphatase</fullName>
    </submittedName>
</protein>
<keyword evidence="2" id="KW-1185">Reference proteome</keyword>
<name>A0A178MHJ8_9PROT</name>
<sequence>MTMENARMLPLLPFPLTICGIDELPEHAEAGVSHVLTIIDPDWPDPEHFRAFKPHKRTIWRFHDIVNEHDGQQHPTERNVRAILDYGTALQDEAVAHLLVHCHMGISRSTATAAILMAQHNPGREAEAFAHLAGIRPQAWPNSRMIGMADRLLDRGGALVAAMRDLHKVQVRALKPEMVNYLRTSERGAEVPKDE</sequence>
<dbReference type="InterPro" id="IPR016130">
    <property type="entry name" value="Tyr_Pase_AS"/>
</dbReference>
<gene>
    <name evidence="1" type="ORF">A6A04_04970</name>
</gene>
<dbReference type="AlphaFoldDB" id="A0A178MHJ8"/>
<evidence type="ECO:0000313" key="1">
    <source>
        <dbReference type="EMBL" id="OAN48110.1"/>
    </source>
</evidence>